<dbReference type="SUPFAM" id="SSF52172">
    <property type="entry name" value="CheY-like"/>
    <property type="match status" value="1"/>
</dbReference>
<dbReference type="Proteomes" id="UP001302072">
    <property type="component" value="Chromosome"/>
</dbReference>
<evidence type="ECO:0000313" key="5">
    <source>
        <dbReference type="Proteomes" id="UP001302072"/>
    </source>
</evidence>
<evidence type="ECO:0000256" key="1">
    <source>
        <dbReference type="ARBA" id="ARBA00022553"/>
    </source>
</evidence>
<reference evidence="4 5" key="1">
    <citation type="submission" date="2022-12" db="EMBL/GenBank/DDBJ databases">
        <title>Two new species, Stenotrophomonas aracearum and Stenotrophomonas oahuensis, isolated from Anthurium (Araceae family) in Hawaii.</title>
        <authorList>
            <person name="Chunag S.C."/>
            <person name="Dobhal S."/>
            <person name="Alvarez A."/>
            <person name="Arif M."/>
        </authorList>
    </citation>
    <scope>NUCLEOTIDE SEQUENCE [LARGE SCALE GENOMIC DNA]</scope>
    <source>
        <strain evidence="4 5">A5586</strain>
    </source>
</reference>
<dbReference type="Pfam" id="PF00072">
    <property type="entry name" value="Response_reg"/>
    <property type="match status" value="1"/>
</dbReference>
<dbReference type="PANTHER" id="PTHR44591">
    <property type="entry name" value="STRESS RESPONSE REGULATOR PROTEIN 1"/>
    <property type="match status" value="1"/>
</dbReference>
<dbReference type="SMART" id="SM00448">
    <property type="entry name" value="REC"/>
    <property type="match status" value="1"/>
</dbReference>
<dbReference type="InterPro" id="IPR001789">
    <property type="entry name" value="Sig_transdc_resp-reg_receiver"/>
</dbReference>
<evidence type="ECO:0000313" key="4">
    <source>
        <dbReference type="EMBL" id="WNH52487.1"/>
    </source>
</evidence>
<dbReference type="PANTHER" id="PTHR44591:SF21">
    <property type="entry name" value="TWO-COMPONENT RESPONSE REGULATOR"/>
    <property type="match status" value="1"/>
</dbReference>
<dbReference type="EMBL" id="CP115541">
    <property type="protein sequence ID" value="WNH52487.1"/>
    <property type="molecule type" value="Genomic_DNA"/>
</dbReference>
<keyword evidence="1 2" id="KW-0597">Phosphoprotein</keyword>
<dbReference type="RefSeq" id="WP_311191683.1">
    <property type="nucleotide sequence ID" value="NZ_CP115541.1"/>
</dbReference>
<sequence>MSEPLRVLMVEDQQDLRELMGQALQDFGIEIHTAVDGPAAVQMIEQHGDFDVVFSDISMPNGMTGVQLSEHVARALPNARMILSSGYARSHLEEPLPEHVEFLPKPYRLNQLIKLLKSPATTS</sequence>
<accession>A0ABY9YNL1</accession>
<dbReference type="InterPro" id="IPR050595">
    <property type="entry name" value="Bact_response_regulator"/>
</dbReference>
<proteinExistence type="predicted"/>
<feature type="modified residue" description="4-aspartylphosphate" evidence="2">
    <location>
        <position position="56"/>
    </location>
</feature>
<name>A0ABY9YNL1_9GAMM</name>
<protein>
    <submittedName>
        <fullName evidence="4">Response regulator</fullName>
    </submittedName>
</protein>
<organism evidence="4 5">
    <name type="scientific">Stenotrophomonas oahuensis</name>
    <dbReference type="NCBI Taxonomy" id="3003271"/>
    <lineage>
        <taxon>Bacteria</taxon>
        <taxon>Pseudomonadati</taxon>
        <taxon>Pseudomonadota</taxon>
        <taxon>Gammaproteobacteria</taxon>
        <taxon>Lysobacterales</taxon>
        <taxon>Lysobacteraceae</taxon>
        <taxon>Stenotrophomonas</taxon>
    </lineage>
</organism>
<dbReference type="PROSITE" id="PS50110">
    <property type="entry name" value="RESPONSE_REGULATORY"/>
    <property type="match status" value="1"/>
</dbReference>
<evidence type="ECO:0000259" key="3">
    <source>
        <dbReference type="PROSITE" id="PS50110"/>
    </source>
</evidence>
<dbReference type="InterPro" id="IPR011006">
    <property type="entry name" value="CheY-like_superfamily"/>
</dbReference>
<keyword evidence="5" id="KW-1185">Reference proteome</keyword>
<evidence type="ECO:0000256" key="2">
    <source>
        <dbReference type="PROSITE-ProRule" id="PRU00169"/>
    </source>
</evidence>
<gene>
    <name evidence="4" type="ORF">PDM29_19545</name>
</gene>
<feature type="domain" description="Response regulatory" evidence="3">
    <location>
        <begin position="6"/>
        <end position="120"/>
    </location>
</feature>
<dbReference type="Gene3D" id="3.40.50.2300">
    <property type="match status" value="1"/>
</dbReference>